<sequence>MEGTSYGTVVGSSKYTHEQLAALEACYERNQAPGSGEVRALAQETGLTQAQCRAWLQYQRKKRKKHVLEHEREVFRVEIKCLNESIYSVKEQNSRLHLENEELRRSFEQMKEYEQEIDEATTTLRQGSSNLGEEAEATTADESETNRGDPAGASEGKDKSIEKAVMTLAGALTRRVEDIADKALVGKLEGATPDSRRHHVVEGSDQNTHTPLTADSNVSHQMQLRRITSTNRSKTQKSPEEAVQQICSEVGKELRDASKSISKALAKTQNPGEGSIRTQVVLHHPDTVNIRHVLAQRETLLCDELLRSVSNIVDSNEMSLEQKEEMLRPILQSHSRTLASIKEQQLHLKMRMLAHLPLVPHLEASAGTSSILEDPCQVRCTCMFCILCQCYLGHAERSLNIMGEASLSALLSQAVDYLYKTTQSISDSDKARVGLVLGEIRQAEGGLVKEFETKWDAPFELTRKHHDPKVASFLFQGAFRHCYLKSPGAPPGQKAMETLVSRFLSLSSQVHINGLKSMCDMLSPVLCGKLLIAMKEVKQLLVAADSFHEQVHKAEKVWE</sequence>
<dbReference type="Gene3D" id="1.10.10.60">
    <property type="entry name" value="Homeodomain-like"/>
    <property type="match status" value="1"/>
</dbReference>
<feature type="region of interest" description="Disordered" evidence="3">
    <location>
        <begin position="122"/>
        <end position="159"/>
    </location>
</feature>
<proteinExistence type="predicted"/>
<keyword evidence="6" id="KW-1185">Reference proteome</keyword>
<evidence type="ECO:0000259" key="4">
    <source>
        <dbReference type="PROSITE" id="PS50071"/>
    </source>
</evidence>
<feature type="domain" description="Homeobox" evidence="4">
    <location>
        <begin position="13"/>
        <end position="66"/>
    </location>
</feature>
<dbReference type="InterPro" id="IPR001356">
    <property type="entry name" value="HD"/>
</dbReference>
<dbReference type="GO" id="GO:0005634">
    <property type="term" value="C:nucleus"/>
    <property type="evidence" value="ECO:0007669"/>
    <property type="project" value="UniProtKB-SubCell"/>
</dbReference>
<keyword evidence="1 2" id="KW-0371">Homeobox</keyword>
<accession>A0A5B8MZN8</accession>
<dbReference type="GO" id="GO:0003677">
    <property type="term" value="F:DNA binding"/>
    <property type="evidence" value="ECO:0007669"/>
    <property type="project" value="UniProtKB-UniRule"/>
</dbReference>
<keyword evidence="1 2" id="KW-0238">DNA-binding</keyword>
<dbReference type="Proteomes" id="UP000316726">
    <property type="component" value="Chromosome 16"/>
</dbReference>
<evidence type="ECO:0000256" key="2">
    <source>
        <dbReference type="RuleBase" id="RU000682"/>
    </source>
</evidence>
<evidence type="ECO:0000256" key="3">
    <source>
        <dbReference type="SAM" id="MobiDB-lite"/>
    </source>
</evidence>
<keyword evidence="1 2" id="KW-0539">Nucleus</keyword>
<reference evidence="5 6" key="1">
    <citation type="submission" date="2018-07" db="EMBL/GenBank/DDBJ databases">
        <title>The complete nuclear genome of the prasinophyte Chloropicon primus (CCMP1205).</title>
        <authorList>
            <person name="Pombert J.-F."/>
            <person name="Otis C."/>
            <person name="Turmel M."/>
            <person name="Lemieux C."/>
        </authorList>
    </citation>
    <scope>NUCLEOTIDE SEQUENCE [LARGE SCALE GENOMIC DNA]</scope>
    <source>
        <strain evidence="5 6">CCMP1205</strain>
    </source>
</reference>
<feature type="compositionally biased region" description="Polar residues" evidence="3">
    <location>
        <begin position="204"/>
        <end position="223"/>
    </location>
</feature>
<evidence type="ECO:0000313" key="6">
    <source>
        <dbReference type="Proteomes" id="UP000316726"/>
    </source>
</evidence>
<protein>
    <recommendedName>
        <fullName evidence="4">Homeobox domain-containing protein</fullName>
    </recommendedName>
</protein>
<feature type="region of interest" description="Disordered" evidence="3">
    <location>
        <begin position="190"/>
        <end position="223"/>
    </location>
</feature>
<dbReference type="EMBL" id="CP031049">
    <property type="protein sequence ID" value="QDZ25125.1"/>
    <property type="molecule type" value="Genomic_DNA"/>
</dbReference>
<dbReference type="SUPFAM" id="SSF46689">
    <property type="entry name" value="Homeodomain-like"/>
    <property type="match status" value="1"/>
</dbReference>
<organism evidence="5 6">
    <name type="scientific">Chloropicon primus</name>
    <dbReference type="NCBI Taxonomy" id="1764295"/>
    <lineage>
        <taxon>Eukaryota</taxon>
        <taxon>Viridiplantae</taxon>
        <taxon>Chlorophyta</taxon>
        <taxon>Chloropicophyceae</taxon>
        <taxon>Chloropicales</taxon>
        <taxon>Chloropicaceae</taxon>
        <taxon>Chloropicon</taxon>
    </lineage>
</organism>
<name>A0A5B8MZN8_9CHLO</name>
<feature type="DNA-binding region" description="Homeobox" evidence="1">
    <location>
        <begin position="15"/>
        <end position="67"/>
    </location>
</feature>
<comment type="subcellular location">
    <subcellularLocation>
        <location evidence="1 2">Nucleus</location>
    </subcellularLocation>
</comment>
<feature type="compositionally biased region" description="Acidic residues" evidence="3">
    <location>
        <begin position="133"/>
        <end position="143"/>
    </location>
</feature>
<gene>
    <name evidence="5" type="ORF">A3770_16p76430</name>
</gene>
<dbReference type="PROSITE" id="PS50071">
    <property type="entry name" value="HOMEOBOX_2"/>
    <property type="match status" value="1"/>
</dbReference>
<dbReference type="SMART" id="SM00389">
    <property type="entry name" value="HOX"/>
    <property type="match status" value="1"/>
</dbReference>
<evidence type="ECO:0000313" key="5">
    <source>
        <dbReference type="EMBL" id="QDZ25125.1"/>
    </source>
</evidence>
<dbReference type="Pfam" id="PF00046">
    <property type="entry name" value="Homeodomain"/>
    <property type="match status" value="1"/>
</dbReference>
<dbReference type="InterPro" id="IPR009057">
    <property type="entry name" value="Homeodomain-like_sf"/>
</dbReference>
<feature type="compositionally biased region" description="Polar residues" evidence="3">
    <location>
        <begin position="122"/>
        <end position="131"/>
    </location>
</feature>
<evidence type="ECO:0000256" key="1">
    <source>
        <dbReference type="PROSITE-ProRule" id="PRU00108"/>
    </source>
</evidence>
<dbReference type="CDD" id="cd00086">
    <property type="entry name" value="homeodomain"/>
    <property type="match status" value="1"/>
</dbReference>
<dbReference type="AlphaFoldDB" id="A0A5B8MZN8"/>